<name>A0A5C6CWW7_9BACT</name>
<evidence type="ECO:0000259" key="1">
    <source>
        <dbReference type="Pfam" id="PF13946"/>
    </source>
</evidence>
<dbReference type="Proteomes" id="UP000319143">
    <property type="component" value="Unassembled WGS sequence"/>
</dbReference>
<dbReference type="Pfam" id="PF13946">
    <property type="entry name" value="DUF4214"/>
    <property type="match status" value="1"/>
</dbReference>
<sequence length="509" mass="56599">MSVNHGASVAPIYGSDLSEFLRAVFEDHHQRSPTGAEINHYSTLSRNAGPLESYVAMVGSDDYFISQCQRDSQVYIRRLYQLFLHRDPQPDELRFWVNQYQSSRVDRVSFVQQFCQANNISSVPGSPMPYRPASKPSSNVVYSADALLTKVRLLTRIATGEFGGTWFGRNLLSATASLQAATSQFRDTVSSGDSTRQQIKIAADNLERALQQVESQFRAVPSASDQCRNLLWEISELVTALQTANVSVPIRPTPVSPLQQNVNGLMVSLKEFASSLSAFQHLSPAYANLNRDLNGLYVQAQGLAAMLQTTPRQSDLSRVVTSMNMQGRDIGRQLLQSDSRLRQGWWDVQHQLEQVTVSAGTGGDFYVTSGHPVIINRPSWDRLPGQVSPGHYPSAQNRQVVSDADRLLSLLDNYVGSLRPLVSRNRDVATMTNQVLDLRHEVLVLRQKAASGAFGSQLRYASRDVLRQYRDVASKTFARMVANDSTLNSPSWMQIGQIAYQIDKRVLGG</sequence>
<feature type="domain" description="DUF4214" evidence="1">
    <location>
        <begin position="64"/>
        <end position="118"/>
    </location>
</feature>
<proteinExistence type="predicted"/>
<evidence type="ECO:0000313" key="3">
    <source>
        <dbReference type="Proteomes" id="UP000319143"/>
    </source>
</evidence>
<organism evidence="2 3">
    <name type="scientific">Novipirellula artificiosorum</name>
    <dbReference type="NCBI Taxonomy" id="2528016"/>
    <lineage>
        <taxon>Bacteria</taxon>
        <taxon>Pseudomonadati</taxon>
        <taxon>Planctomycetota</taxon>
        <taxon>Planctomycetia</taxon>
        <taxon>Pirellulales</taxon>
        <taxon>Pirellulaceae</taxon>
        <taxon>Novipirellula</taxon>
    </lineage>
</organism>
<keyword evidence="3" id="KW-1185">Reference proteome</keyword>
<evidence type="ECO:0000313" key="2">
    <source>
        <dbReference type="EMBL" id="TWU29052.1"/>
    </source>
</evidence>
<comment type="caution">
    <text evidence="2">The sequence shown here is derived from an EMBL/GenBank/DDBJ whole genome shotgun (WGS) entry which is preliminary data.</text>
</comment>
<reference evidence="2 3" key="1">
    <citation type="submission" date="2019-02" db="EMBL/GenBank/DDBJ databases">
        <title>Deep-cultivation of Planctomycetes and their phenomic and genomic characterization uncovers novel biology.</title>
        <authorList>
            <person name="Wiegand S."/>
            <person name="Jogler M."/>
            <person name="Boedeker C."/>
            <person name="Pinto D."/>
            <person name="Vollmers J."/>
            <person name="Rivas-Marin E."/>
            <person name="Kohn T."/>
            <person name="Peeters S.H."/>
            <person name="Heuer A."/>
            <person name="Rast P."/>
            <person name="Oberbeckmann S."/>
            <person name="Bunk B."/>
            <person name="Jeske O."/>
            <person name="Meyerdierks A."/>
            <person name="Storesund J.E."/>
            <person name="Kallscheuer N."/>
            <person name="Luecker S."/>
            <person name="Lage O.M."/>
            <person name="Pohl T."/>
            <person name="Merkel B.J."/>
            <person name="Hornburger P."/>
            <person name="Mueller R.-W."/>
            <person name="Bruemmer F."/>
            <person name="Labrenz M."/>
            <person name="Spormann A.M."/>
            <person name="Op Den Camp H."/>
            <person name="Overmann J."/>
            <person name="Amann R."/>
            <person name="Jetten M.S.M."/>
            <person name="Mascher T."/>
            <person name="Medema M.H."/>
            <person name="Devos D.P."/>
            <person name="Kaster A.-K."/>
            <person name="Ovreas L."/>
            <person name="Rohde M."/>
            <person name="Galperin M.Y."/>
            <person name="Jogler C."/>
        </authorList>
    </citation>
    <scope>NUCLEOTIDE SEQUENCE [LARGE SCALE GENOMIC DNA]</scope>
    <source>
        <strain evidence="2 3">Poly41</strain>
    </source>
</reference>
<dbReference type="AlphaFoldDB" id="A0A5C6CWW7"/>
<protein>
    <recommendedName>
        <fullName evidence="1">DUF4214 domain-containing protein</fullName>
    </recommendedName>
</protein>
<accession>A0A5C6CWW7</accession>
<gene>
    <name evidence="2" type="ORF">Poly41_67510</name>
</gene>
<dbReference type="EMBL" id="SJPV01000024">
    <property type="protein sequence ID" value="TWU29052.1"/>
    <property type="molecule type" value="Genomic_DNA"/>
</dbReference>
<dbReference type="InterPro" id="IPR025282">
    <property type="entry name" value="DUF4214"/>
</dbReference>